<evidence type="ECO:0000313" key="10">
    <source>
        <dbReference type="EMBL" id="CAH1777828.1"/>
    </source>
</evidence>
<dbReference type="PROSITE" id="PS50262">
    <property type="entry name" value="G_PROTEIN_RECEP_F1_2"/>
    <property type="match status" value="1"/>
</dbReference>
<evidence type="ECO:0000256" key="9">
    <source>
        <dbReference type="SAM" id="Phobius"/>
    </source>
</evidence>
<evidence type="ECO:0000256" key="1">
    <source>
        <dbReference type="ARBA" id="ARBA00004141"/>
    </source>
</evidence>
<dbReference type="OrthoDB" id="9990906at2759"/>
<gene>
    <name evidence="10" type="ORF">OFUS_LOCUS4822</name>
</gene>
<comment type="caution">
    <text evidence="10">The sequence shown here is derived from an EMBL/GenBank/DDBJ whole genome shotgun (WGS) entry which is preliminary data.</text>
</comment>
<dbReference type="AlphaFoldDB" id="A0A8J1XM49"/>
<feature type="transmembrane region" description="Helical" evidence="9">
    <location>
        <begin position="213"/>
        <end position="242"/>
    </location>
</feature>
<accession>A0A8J1XM49</accession>
<evidence type="ECO:0000256" key="8">
    <source>
        <dbReference type="SAM" id="MobiDB-lite"/>
    </source>
</evidence>
<name>A0A8J1XM49_OWEFU</name>
<keyword evidence="3 9" id="KW-1133">Transmembrane helix</keyword>
<evidence type="ECO:0000256" key="7">
    <source>
        <dbReference type="ARBA" id="ARBA00023224"/>
    </source>
</evidence>
<dbReference type="PRINTS" id="PR00237">
    <property type="entry name" value="GPCRRHODOPSN"/>
</dbReference>
<evidence type="ECO:0000256" key="3">
    <source>
        <dbReference type="ARBA" id="ARBA00022989"/>
    </source>
</evidence>
<reference evidence="10" key="1">
    <citation type="submission" date="2022-03" db="EMBL/GenBank/DDBJ databases">
        <authorList>
            <person name="Martin C."/>
        </authorList>
    </citation>
    <scope>NUCLEOTIDE SEQUENCE</scope>
</reference>
<feature type="transmembrane region" description="Helical" evidence="9">
    <location>
        <begin position="125"/>
        <end position="150"/>
    </location>
</feature>
<dbReference type="PANTHER" id="PTHR24243:SF230">
    <property type="entry name" value="G-PROTEIN COUPLED RECEPTORS FAMILY 1 PROFILE DOMAIN-CONTAINING PROTEIN"/>
    <property type="match status" value="1"/>
</dbReference>
<organism evidence="10 11">
    <name type="scientific">Owenia fusiformis</name>
    <name type="common">Polychaete worm</name>
    <dbReference type="NCBI Taxonomy" id="6347"/>
    <lineage>
        <taxon>Eukaryota</taxon>
        <taxon>Metazoa</taxon>
        <taxon>Spiralia</taxon>
        <taxon>Lophotrochozoa</taxon>
        <taxon>Annelida</taxon>
        <taxon>Polychaeta</taxon>
        <taxon>Sedentaria</taxon>
        <taxon>Canalipalpata</taxon>
        <taxon>Sabellida</taxon>
        <taxon>Oweniida</taxon>
        <taxon>Oweniidae</taxon>
        <taxon>Owenia</taxon>
    </lineage>
</organism>
<dbReference type="InterPro" id="IPR017452">
    <property type="entry name" value="GPCR_Rhodpsn_7TM"/>
</dbReference>
<keyword evidence="4" id="KW-0297">G-protein coupled receptor</keyword>
<dbReference type="EMBL" id="CAIIXF020000002">
    <property type="protein sequence ID" value="CAH1777828.1"/>
    <property type="molecule type" value="Genomic_DNA"/>
</dbReference>
<evidence type="ECO:0000313" key="11">
    <source>
        <dbReference type="Proteomes" id="UP000749559"/>
    </source>
</evidence>
<dbReference type="Proteomes" id="UP000749559">
    <property type="component" value="Unassembled WGS sequence"/>
</dbReference>
<evidence type="ECO:0000256" key="2">
    <source>
        <dbReference type="ARBA" id="ARBA00022692"/>
    </source>
</evidence>
<dbReference type="InterPro" id="IPR000276">
    <property type="entry name" value="GPCR_Rhodpsn"/>
</dbReference>
<feature type="transmembrane region" description="Helical" evidence="9">
    <location>
        <begin position="81"/>
        <end position="105"/>
    </location>
</feature>
<feature type="region of interest" description="Disordered" evidence="8">
    <location>
        <begin position="367"/>
        <end position="392"/>
    </location>
</feature>
<evidence type="ECO:0000256" key="5">
    <source>
        <dbReference type="ARBA" id="ARBA00023136"/>
    </source>
</evidence>
<dbReference type="Pfam" id="PF00001">
    <property type="entry name" value="7tm_1"/>
    <property type="match status" value="1"/>
</dbReference>
<dbReference type="GO" id="GO:0004930">
    <property type="term" value="F:G protein-coupled receptor activity"/>
    <property type="evidence" value="ECO:0007669"/>
    <property type="project" value="UniProtKB-KW"/>
</dbReference>
<dbReference type="Gene3D" id="1.20.1070.10">
    <property type="entry name" value="Rhodopsin 7-helix transmembrane proteins"/>
    <property type="match status" value="1"/>
</dbReference>
<sequence length="392" mass="44371">MSAPNVTKSNLNFTELPFNVSDSNMSVTESLLYDDEAQEFDNEEKTWMFGAPLLLVFGTISNILIIIVLMRKKFRKSSWGLYLTTLAVCDTLLLYMFSLDSWLQIVFKVWISDETVAGCKVYRFVSYFLVHFVAWILVAVSCERIVFIYFPMKAKIVCRRRTACIVLGSIAFILTGVNAHIFWTFSLTEYDGFYYCDLVDNIAELMGPQFVIIFLWLDLSIASLVPFILMITCNITIIARLIQSDRQRRAATSDGAQKSSTTSIAIMLVSTATMFLILTLPVAICMVLSLNDEFTSTGNNMDNLYFAKRIAEFVQQINSVLNFWLYCLTGKAFRTELKAMLCCGRFSRTPGVSNAYVTRSTSATTQVEHKPKDVKTNGQDNTVKKAQDDTKL</sequence>
<dbReference type="PANTHER" id="PTHR24243">
    <property type="entry name" value="G-PROTEIN COUPLED RECEPTOR"/>
    <property type="match status" value="1"/>
</dbReference>
<feature type="transmembrane region" description="Helical" evidence="9">
    <location>
        <begin position="162"/>
        <end position="183"/>
    </location>
</feature>
<keyword evidence="5 9" id="KW-0472">Membrane</keyword>
<keyword evidence="7" id="KW-0807">Transducer</keyword>
<proteinExistence type="predicted"/>
<keyword evidence="11" id="KW-1185">Reference proteome</keyword>
<dbReference type="CDD" id="cd14978">
    <property type="entry name" value="7tmA_FMRFamide_R-like"/>
    <property type="match status" value="1"/>
</dbReference>
<feature type="transmembrane region" description="Helical" evidence="9">
    <location>
        <begin position="263"/>
        <end position="290"/>
    </location>
</feature>
<keyword evidence="2 9" id="KW-0812">Transmembrane</keyword>
<comment type="subcellular location">
    <subcellularLocation>
        <location evidence="1">Membrane</location>
        <topology evidence="1">Multi-pass membrane protein</topology>
    </subcellularLocation>
</comment>
<feature type="compositionally biased region" description="Basic and acidic residues" evidence="8">
    <location>
        <begin position="382"/>
        <end position="392"/>
    </location>
</feature>
<evidence type="ECO:0000256" key="4">
    <source>
        <dbReference type="ARBA" id="ARBA00023040"/>
    </source>
</evidence>
<protein>
    <submittedName>
        <fullName evidence="10">Uncharacterized protein</fullName>
    </submittedName>
</protein>
<evidence type="ECO:0000256" key="6">
    <source>
        <dbReference type="ARBA" id="ARBA00023170"/>
    </source>
</evidence>
<feature type="transmembrane region" description="Helical" evidence="9">
    <location>
        <begin position="47"/>
        <end position="69"/>
    </location>
</feature>
<keyword evidence="6" id="KW-0675">Receptor</keyword>
<dbReference type="SUPFAM" id="SSF81321">
    <property type="entry name" value="Family A G protein-coupled receptor-like"/>
    <property type="match status" value="1"/>
</dbReference>
<dbReference type="GO" id="GO:0005886">
    <property type="term" value="C:plasma membrane"/>
    <property type="evidence" value="ECO:0007669"/>
    <property type="project" value="TreeGrafter"/>
</dbReference>